<dbReference type="CDD" id="cd03784">
    <property type="entry name" value="GT1_Gtf-like"/>
    <property type="match status" value="1"/>
</dbReference>
<evidence type="ECO:0000313" key="6">
    <source>
        <dbReference type="EMBL" id="KAL3405077.1"/>
    </source>
</evidence>
<keyword evidence="2 4" id="KW-0328">Glycosyltransferase</keyword>
<dbReference type="PROSITE" id="PS00375">
    <property type="entry name" value="UDPGT"/>
    <property type="match status" value="1"/>
</dbReference>
<name>A0ABD2XIQ4_9HYME</name>
<evidence type="ECO:0000256" key="1">
    <source>
        <dbReference type="ARBA" id="ARBA00009995"/>
    </source>
</evidence>
<keyword evidence="5" id="KW-0812">Transmembrane</keyword>
<dbReference type="InterPro" id="IPR050271">
    <property type="entry name" value="UDP-glycosyltransferase"/>
</dbReference>
<keyword evidence="5" id="KW-0472">Membrane</keyword>
<dbReference type="AlphaFoldDB" id="A0ABD2XIQ4"/>
<dbReference type="FunFam" id="3.40.50.2000:FF:000050">
    <property type="entry name" value="UDP-glucuronosyltransferase"/>
    <property type="match status" value="1"/>
</dbReference>
<dbReference type="InterPro" id="IPR035595">
    <property type="entry name" value="UDP_glycos_trans_CS"/>
</dbReference>
<keyword evidence="7" id="KW-1185">Reference proteome</keyword>
<dbReference type="Gene3D" id="3.40.50.2000">
    <property type="entry name" value="Glycogen Phosphorylase B"/>
    <property type="match status" value="1"/>
</dbReference>
<dbReference type="EMBL" id="JBJJXI010000021">
    <property type="protein sequence ID" value="KAL3405077.1"/>
    <property type="molecule type" value="Genomic_DNA"/>
</dbReference>
<evidence type="ECO:0000256" key="3">
    <source>
        <dbReference type="ARBA" id="ARBA00022679"/>
    </source>
</evidence>
<dbReference type="InterPro" id="IPR002213">
    <property type="entry name" value="UDP_glucos_trans"/>
</dbReference>
<sequence>MKGFKIIITVLLINLSISIAYRILAIFPFHAKSHDNMLSAFAKGLAERKHQVDVVTHYPLKNPPDTYKVVVNLNGTEPPIINSFHIDYAKTIAEDVTITVSDRYGSDLCHYMNLPEFQKLIKKIKSSKEKLYDLVVMEVFGSSCYIGFGRLLNVPVIGISTLIEFPWISDFIGNDDNLAYVPFCSTTYFDKTKFWDRLMNFLRYHSQKYRFQSKTEKIQTEHMRKYLRSDMPNVREIEKDVALTFVNRHPVIFGVKPLAPSLVELSALHIEKGPKLPADLQKWLDESKSGVVYFTFGSMVLIETLPEHQILEIYDSLRKLNQRVLLKIADPAKLPPNLPENILTSPWIPQQAVLKHENVKLFITHGGLMGSQEALYYGVPMIGIPLFGDQPINVDKFVQMKMAVKIDFDNLTSSSLDWALNEMFTNYEVYKERAEYNSRLFKDRPMSPLDTAEYWIKYVIRYGAGPLKSPALELTWWQLSMLDVYAVLIILFIVAVLCFCLFLCILVKTFLAVVNFIKNRISIKHRTSSENSSKKIK</sequence>
<accession>A0ABD2XIQ4</accession>
<proteinExistence type="inferred from homology"/>
<dbReference type="Proteomes" id="UP001627154">
    <property type="component" value="Unassembled WGS sequence"/>
</dbReference>
<reference evidence="6 7" key="1">
    <citation type="journal article" date="2024" name="bioRxiv">
        <title>A reference genome for Trichogramma kaykai: A tiny desert-dwelling parasitoid wasp with competing sex-ratio distorters.</title>
        <authorList>
            <person name="Culotta J."/>
            <person name="Lindsey A.R."/>
        </authorList>
    </citation>
    <scope>NUCLEOTIDE SEQUENCE [LARGE SCALE GENOMIC DNA]</scope>
    <source>
        <strain evidence="6 7">KSX58</strain>
    </source>
</reference>
<comment type="similarity">
    <text evidence="1 4">Belongs to the UDP-glycosyltransferase family.</text>
</comment>
<organism evidence="6 7">
    <name type="scientific">Trichogramma kaykai</name>
    <dbReference type="NCBI Taxonomy" id="54128"/>
    <lineage>
        <taxon>Eukaryota</taxon>
        <taxon>Metazoa</taxon>
        <taxon>Ecdysozoa</taxon>
        <taxon>Arthropoda</taxon>
        <taxon>Hexapoda</taxon>
        <taxon>Insecta</taxon>
        <taxon>Pterygota</taxon>
        <taxon>Neoptera</taxon>
        <taxon>Endopterygota</taxon>
        <taxon>Hymenoptera</taxon>
        <taxon>Apocrita</taxon>
        <taxon>Proctotrupomorpha</taxon>
        <taxon>Chalcidoidea</taxon>
        <taxon>Trichogrammatidae</taxon>
        <taxon>Trichogramma</taxon>
    </lineage>
</organism>
<dbReference type="PANTHER" id="PTHR48043">
    <property type="entry name" value="EG:EG0003.4 PROTEIN-RELATED"/>
    <property type="match status" value="1"/>
</dbReference>
<gene>
    <name evidence="6" type="ORF">TKK_002134</name>
</gene>
<dbReference type="GO" id="GO:0016757">
    <property type="term" value="F:glycosyltransferase activity"/>
    <property type="evidence" value="ECO:0007669"/>
    <property type="project" value="UniProtKB-KW"/>
</dbReference>
<evidence type="ECO:0000256" key="2">
    <source>
        <dbReference type="ARBA" id="ARBA00022676"/>
    </source>
</evidence>
<comment type="caution">
    <text evidence="6">The sequence shown here is derived from an EMBL/GenBank/DDBJ whole genome shotgun (WGS) entry which is preliminary data.</text>
</comment>
<dbReference type="PANTHER" id="PTHR48043:SF145">
    <property type="entry name" value="FI06409P-RELATED"/>
    <property type="match status" value="1"/>
</dbReference>
<keyword evidence="3 4" id="KW-0808">Transferase</keyword>
<evidence type="ECO:0008006" key="8">
    <source>
        <dbReference type="Google" id="ProtNLM"/>
    </source>
</evidence>
<dbReference type="Pfam" id="PF00201">
    <property type="entry name" value="UDPGT"/>
    <property type="match status" value="1"/>
</dbReference>
<evidence type="ECO:0000256" key="5">
    <source>
        <dbReference type="SAM" id="Phobius"/>
    </source>
</evidence>
<protein>
    <recommendedName>
        <fullName evidence="8">UDP-glucuronosyltransferase</fullName>
    </recommendedName>
</protein>
<dbReference type="SUPFAM" id="SSF53756">
    <property type="entry name" value="UDP-Glycosyltransferase/glycogen phosphorylase"/>
    <property type="match status" value="1"/>
</dbReference>
<evidence type="ECO:0000256" key="4">
    <source>
        <dbReference type="RuleBase" id="RU003718"/>
    </source>
</evidence>
<keyword evidence="5" id="KW-1133">Transmembrane helix</keyword>
<feature type="transmembrane region" description="Helical" evidence="5">
    <location>
        <begin position="6"/>
        <end position="27"/>
    </location>
</feature>
<feature type="transmembrane region" description="Helical" evidence="5">
    <location>
        <begin position="484"/>
        <end position="517"/>
    </location>
</feature>
<evidence type="ECO:0000313" key="7">
    <source>
        <dbReference type="Proteomes" id="UP001627154"/>
    </source>
</evidence>